<dbReference type="InterPro" id="IPR029016">
    <property type="entry name" value="GAF-like_dom_sf"/>
</dbReference>
<dbReference type="InterPro" id="IPR004358">
    <property type="entry name" value="Sig_transdc_His_kin-like_C"/>
</dbReference>
<keyword evidence="7" id="KW-0472">Membrane</keyword>
<evidence type="ECO:0000313" key="12">
    <source>
        <dbReference type="Proteomes" id="UP000462014"/>
    </source>
</evidence>
<evidence type="ECO:0000256" key="5">
    <source>
        <dbReference type="ARBA" id="ARBA00022777"/>
    </source>
</evidence>
<dbReference type="PANTHER" id="PTHR45453">
    <property type="entry name" value="PHOSPHATE REGULON SENSOR PROTEIN PHOR"/>
    <property type="match status" value="1"/>
</dbReference>
<keyword evidence="6" id="KW-0902">Two-component regulatory system</keyword>
<dbReference type="Gene3D" id="3.30.565.10">
    <property type="entry name" value="Histidine kinase-like ATPase, C-terminal domain"/>
    <property type="match status" value="1"/>
</dbReference>
<dbReference type="PANTHER" id="PTHR45453:SF1">
    <property type="entry name" value="PHOSPHATE REGULON SENSOR PROTEIN PHOR"/>
    <property type="match status" value="1"/>
</dbReference>
<name>A0A7K1T178_9SPHI</name>
<dbReference type="GO" id="GO:0004721">
    <property type="term" value="F:phosphoprotein phosphatase activity"/>
    <property type="evidence" value="ECO:0007669"/>
    <property type="project" value="TreeGrafter"/>
</dbReference>
<dbReference type="InterPro" id="IPR001610">
    <property type="entry name" value="PAC"/>
</dbReference>
<dbReference type="InterPro" id="IPR036097">
    <property type="entry name" value="HisK_dim/P_sf"/>
</dbReference>
<evidence type="ECO:0000259" key="10">
    <source>
        <dbReference type="PROSITE" id="PS50113"/>
    </source>
</evidence>
<evidence type="ECO:0000256" key="2">
    <source>
        <dbReference type="ARBA" id="ARBA00012438"/>
    </source>
</evidence>
<dbReference type="SMART" id="SM00387">
    <property type="entry name" value="HATPase_c"/>
    <property type="match status" value="1"/>
</dbReference>
<dbReference type="AlphaFoldDB" id="A0A7K1T178"/>
<dbReference type="InterPro" id="IPR003594">
    <property type="entry name" value="HATPase_dom"/>
</dbReference>
<feature type="domain" description="Histidine kinase" evidence="8">
    <location>
        <begin position="322"/>
        <end position="535"/>
    </location>
</feature>
<evidence type="ECO:0000256" key="3">
    <source>
        <dbReference type="ARBA" id="ARBA00022553"/>
    </source>
</evidence>
<dbReference type="GO" id="GO:0016036">
    <property type="term" value="P:cellular response to phosphate starvation"/>
    <property type="evidence" value="ECO:0007669"/>
    <property type="project" value="TreeGrafter"/>
</dbReference>
<proteinExistence type="predicted"/>
<evidence type="ECO:0000259" key="8">
    <source>
        <dbReference type="PROSITE" id="PS50109"/>
    </source>
</evidence>
<dbReference type="SMART" id="SM00086">
    <property type="entry name" value="PAC"/>
    <property type="match status" value="1"/>
</dbReference>
<dbReference type="Gene3D" id="3.30.450.20">
    <property type="entry name" value="PAS domain"/>
    <property type="match status" value="1"/>
</dbReference>
<dbReference type="Pfam" id="PF00512">
    <property type="entry name" value="HisKA"/>
    <property type="match status" value="1"/>
</dbReference>
<feature type="domain" description="PAS" evidence="9">
    <location>
        <begin position="186"/>
        <end position="228"/>
    </location>
</feature>
<keyword evidence="4" id="KW-0808">Transferase</keyword>
<evidence type="ECO:0000256" key="4">
    <source>
        <dbReference type="ARBA" id="ARBA00022679"/>
    </source>
</evidence>
<dbReference type="SMART" id="SM00388">
    <property type="entry name" value="HisKA"/>
    <property type="match status" value="1"/>
</dbReference>
<dbReference type="EC" id="2.7.13.3" evidence="2"/>
<dbReference type="Pfam" id="PF01590">
    <property type="entry name" value="GAF"/>
    <property type="match status" value="1"/>
</dbReference>
<dbReference type="GO" id="GO:0000155">
    <property type="term" value="F:phosphorelay sensor kinase activity"/>
    <property type="evidence" value="ECO:0007669"/>
    <property type="project" value="InterPro"/>
</dbReference>
<dbReference type="SUPFAM" id="SSF55874">
    <property type="entry name" value="ATPase domain of HSP90 chaperone/DNA topoisomerase II/histidine kinase"/>
    <property type="match status" value="1"/>
</dbReference>
<dbReference type="InterPro" id="IPR050351">
    <property type="entry name" value="BphY/WalK/GraS-like"/>
</dbReference>
<dbReference type="EMBL" id="WPIK01000017">
    <property type="protein sequence ID" value="MVN23050.1"/>
    <property type="molecule type" value="Genomic_DNA"/>
</dbReference>
<keyword evidence="12" id="KW-1185">Reference proteome</keyword>
<dbReference type="InterPro" id="IPR000014">
    <property type="entry name" value="PAS"/>
</dbReference>
<dbReference type="SMART" id="SM00065">
    <property type="entry name" value="GAF"/>
    <property type="match status" value="1"/>
</dbReference>
<dbReference type="PROSITE" id="PS50113">
    <property type="entry name" value="PAC"/>
    <property type="match status" value="1"/>
</dbReference>
<dbReference type="SUPFAM" id="SSF55781">
    <property type="entry name" value="GAF domain-like"/>
    <property type="match status" value="1"/>
</dbReference>
<sequence length="535" mass="59179">MEQTAGINLIPGNDAERVEALNRYRIFNTSSEQAFNNIAELAKTIFKSPIAHVSFLNAEQEFIKASIGLSNLVLVDRKDSICALAILDSGTTVFEDTLEEPLLATNPFVHGPENMRFYAGSPLITPDGFIIGTMCIVDTTPRTFSAYEKEVLQGLAKVAMEQTELRLATIRETEKQKAINEKLAASEQRLQGILDTMAEGVGIIDTDGQLTYANPMAQKILGLKESAIKERTFDDSKWQNLRIDGSPLPEADHPMAVMLNTGLAVYDCEIAVQPPDKERFYISINAAPIIDSDGKITGGIGTFMDVTNRRKLLQQKEEFISIASHELKTPVTSLKASMQILNRMKNNPSPVMLSKLIDQSNRSLYKLSSLINDLLNTNRISQGQLQLRKTNFTIANMINDCCHHIRTTGTHAITLKGDIALQICADEHQIDQVVVNIVNNAVKYAPDSKEICINIEKLEKFAKISVKDSGPGIPNDKLPHLFDRYYRADYSGIQFSGLGLGLYICAEIIKKHGTEIGVESKPGKGSTFWFTLPLS</sequence>
<keyword evidence="3" id="KW-0597">Phosphoprotein</keyword>
<dbReference type="InterPro" id="IPR036890">
    <property type="entry name" value="HATPase_C_sf"/>
</dbReference>
<feature type="domain" description="PAC" evidence="10">
    <location>
        <begin position="266"/>
        <end position="318"/>
    </location>
</feature>
<dbReference type="SMART" id="SM00091">
    <property type="entry name" value="PAS"/>
    <property type="match status" value="1"/>
</dbReference>
<reference evidence="11 12" key="1">
    <citation type="submission" date="2019-12" db="EMBL/GenBank/DDBJ databases">
        <title>Mucilaginibacter sp. HMF7410 genome sequencing and assembly.</title>
        <authorList>
            <person name="Kang H."/>
            <person name="Cha I."/>
            <person name="Kim H."/>
            <person name="Joh K."/>
        </authorList>
    </citation>
    <scope>NUCLEOTIDE SEQUENCE [LARGE SCALE GENOMIC DNA]</scope>
    <source>
        <strain evidence="11 12">HMF7410</strain>
    </source>
</reference>
<dbReference type="PRINTS" id="PR00344">
    <property type="entry name" value="BCTRLSENSOR"/>
</dbReference>
<dbReference type="InterPro" id="IPR035965">
    <property type="entry name" value="PAS-like_dom_sf"/>
</dbReference>
<evidence type="ECO:0000259" key="9">
    <source>
        <dbReference type="PROSITE" id="PS50112"/>
    </source>
</evidence>
<dbReference type="CDD" id="cd00082">
    <property type="entry name" value="HisKA"/>
    <property type="match status" value="1"/>
</dbReference>
<evidence type="ECO:0000256" key="7">
    <source>
        <dbReference type="ARBA" id="ARBA00023136"/>
    </source>
</evidence>
<dbReference type="NCBIfam" id="TIGR00229">
    <property type="entry name" value="sensory_box"/>
    <property type="match status" value="1"/>
</dbReference>
<evidence type="ECO:0000256" key="1">
    <source>
        <dbReference type="ARBA" id="ARBA00000085"/>
    </source>
</evidence>
<dbReference type="PROSITE" id="PS50109">
    <property type="entry name" value="HIS_KIN"/>
    <property type="match status" value="1"/>
</dbReference>
<protein>
    <recommendedName>
        <fullName evidence="2">histidine kinase</fullName>
        <ecNumber evidence="2">2.7.13.3</ecNumber>
    </recommendedName>
</protein>
<dbReference type="Pfam" id="PF13426">
    <property type="entry name" value="PAS_9"/>
    <property type="match status" value="1"/>
</dbReference>
<gene>
    <name evidence="11" type="ORF">GO621_16105</name>
</gene>
<dbReference type="SUPFAM" id="SSF47384">
    <property type="entry name" value="Homodimeric domain of signal transducing histidine kinase"/>
    <property type="match status" value="1"/>
</dbReference>
<organism evidence="11 12">
    <name type="scientific">Mucilaginibacter arboris</name>
    <dbReference type="NCBI Taxonomy" id="2682090"/>
    <lineage>
        <taxon>Bacteria</taxon>
        <taxon>Pseudomonadati</taxon>
        <taxon>Bacteroidota</taxon>
        <taxon>Sphingobacteriia</taxon>
        <taxon>Sphingobacteriales</taxon>
        <taxon>Sphingobacteriaceae</taxon>
        <taxon>Mucilaginibacter</taxon>
    </lineage>
</organism>
<dbReference type="Proteomes" id="UP000462014">
    <property type="component" value="Unassembled WGS sequence"/>
</dbReference>
<dbReference type="FunFam" id="3.30.565.10:FF:000006">
    <property type="entry name" value="Sensor histidine kinase WalK"/>
    <property type="match status" value="1"/>
</dbReference>
<evidence type="ECO:0000313" key="11">
    <source>
        <dbReference type="EMBL" id="MVN23050.1"/>
    </source>
</evidence>
<dbReference type="Pfam" id="PF02518">
    <property type="entry name" value="HATPase_c"/>
    <property type="match status" value="1"/>
</dbReference>
<dbReference type="SUPFAM" id="SSF55785">
    <property type="entry name" value="PYP-like sensor domain (PAS domain)"/>
    <property type="match status" value="1"/>
</dbReference>
<comment type="catalytic activity">
    <reaction evidence="1">
        <text>ATP + protein L-histidine = ADP + protein N-phospho-L-histidine.</text>
        <dbReference type="EC" id="2.7.13.3"/>
    </reaction>
</comment>
<dbReference type="InterPro" id="IPR003661">
    <property type="entry name" value="HisK_dim/P_dom"/>
</dbReference>
<dbReference type="GO" id="GO:0005886">
    <property type="term" value="C:plasma membrane"/>
    <property type="evidence" value="ECO:0007669"/>
    <property type="project" value="TreeGrafter"/>
</dbReference>
<comment type="caution">
    <text evidence="11">The sequence shown here is derived from an EMBL/GenBank/DDBJ whole genome shotgun (WGS) entry which is preliminary data.</text>
</comment>
<dbReference type="InterPro" id="IPR003018">
    <property type="entry name" value="GAF"/>
</dbReference>
<dbReference type="InterPro" id="IPR005467">
    <property type="entry name" value="His_kinase_dom"/>
</dbReference>
<dbReference type="InterPro" id="IPR000700">
    <property type="entry name" value="PAS-assoc_C"/>
</dbReference>
<dbReference type="CDD" id="cd00130">
    <property type="entry name" value="PAS"/>
    <property type="match status" value="1"/>
</dbReference>
<dbReference type="RefSeq" id="WP_157568908.1">
    <property type="nucleotide sequence ID" value="NZ_WPIK01000017.1"/>
</dbReference>
<evidence type="ECO:0000256" key="6">
    <source>
        <dbReference type="ARBA" id="ARBA00023012"/>
    </source>
</evidence>
<accession>A0A7K1T178</accession>
<keyword evidence="5" id="KW-0418">Kinase</keyword>
<dbReference type="Gene3D" id="3.30.450.40">
    <property type="match status" value="1"/>
</dbReference>
<dbReference type="PROSITE" id="PS50112">
    <property type="entry name" value="PAS"/>
    <property type="match status" value="1"/>
</dbReference>
<dbReference type="Gene3D" id="1.10.287.130">
    <property type="match status" value="1"/>
</dbReference>